<accession>A0A5J4SI48</accession>
<dbReference type="PANTHER" id="PTHR39087">
    <property type="entry name" value="UPF0104 MEMBRANE PROTEIN MJ1595"/>
    <property type="match status" value="1"/>
</dbReference>
<gene>
    <name evidence="7" type="ORF">EZS27_006796</name>
</gene>
<feature type="transmembrane region" description="Helical" evidence="6">
    <location>
        <begin position="188"/>
        <end position="208"/>
    </location>
</feature>
<dbReference type="EMBL" id="SNRY01000161">
    <property type="protein sequence ID" value="KAA6345657.1"/>
    <property type="molecule type" value="Genomic_DNA"/>
</dbReference>
<keyword evidence="5 6" id="KW-0472">Membrane</keyword>
<evidence type="ECO:0000256" key="2">
    <source>
        <dbReference type="ARBA" id="ARBA00022475"/>
    </source>
</evidence>
<feature type="transmembrane region" description="Helical" evidence="6">
    <location>
        <begin position="27"/>
        <end position="45"/>
    </location>
</feature>
<proteinExistence type="predicted"/>
<keyword evidence="4 6" id="KW-1133">Transmembrane helix</keyword>
<evidence type="ECO:0000256" key="6">
    <source>
        <dbReference type="SAM" id="Phobius"/>
    </source>
</evidence>
<evidence type="ECO:0000256" key="3">
    <source>
        <dbReference type="ARBA" id="ARBA00022692"/>
    </source>
</evidence>
<feature type="transmembrane region" description="Helical" evidence="6">
    <location>
        <begin position="239"/>
        <end position="265"/>
    </location>
</feature>
<comment type="subcellular location">
    <subcellularLocation>
        <location evidence="1">Cell membrane</location>
        <topology evidence="1">Multi-pass membrane protein</topology>
    </subcellularLocation>
</comment>
<dbReference type="GO" id="GO:0005886">
    <property type="term" value="C:plasma membrane"/>
    <property type="evidence" value="ECO:0007669"/>
    <property type="project" value="UniProtKB-SubCell"/>
</dbReference>
<feature type="transmembrane region" description="Helical" evidence="6">
    <location>
        <begin position="325"/>
        <end position="342"/>
    </location>
</feature>
<dbReference type="InterPro" id="IPR022791">
    <property type="entry name" value="L-PG_synthase/AglD"/>
</dbReference>
<organism evidence="7">
    <name type="scientific">termite gut metagenome</name>
    <dbReference type="NCBI Taxonomy" id="433724"/>
    <lineage>
        <taxon>unclassified sequences</taxon>
        <taxon>metagenomes</taxon>
        <taxon>organismal metagenomes</taxon>
    </lineage>
</organism>
<evidence type="ECO:0000256" key="1">
    <source>
        <dbReference type="ARBA" id="ARBA00004651"/>
    </source>
</evidence>
<feature type="transmembrane region" description="Helical" evidence="6">
    <location>
        <begin position="146"/>
        <end position="168"/>
    </location>
</feature>
<feature type="transmembrane region" description="Helical" evidence="6">
    <location>
        <begin position="65"/>
        <end position="82"/>
    </location>
</feature>
<evidence type="ECO:0000313" key="7">
    <source>
        <dbReference type="EMBL" id="KAA6345657.1"/>
    </source>
</evidence>
<keyword evidence="3 6" id="KW-0812">Transmembrane</keyword>
<sequence>MLNSYLCGSVFIRMLLFQIMNKPVKKILRPILPLALGGFILFWIYRDFDFSTVGGVLLRGMNWGWMLLSLLFGLLSHIIRGWRWKQTLGPIGAFPKTSNCVNAIFVSYAANLVIPRLGEISRCGVLAKYEKVPFTKSLGTVVTERLIDSLCLVVITIITLLVQLSVFNRFFAKTGMNISDIFSKFTSVHFYIIFCCVVAAILLLLHLIRTLSFFKKVKGMMLNVWEGVMSLRNVTNLPLFILFTVLIWFCYFMHFYIAFFCFSFTEHLSVWAGMVMFIGGTFSVVVPTPAGAGPWHFVIIAMMSLYNVSLTDAGIFALLVHGIQTFLIVLLGIYGMAMLPFINKIKNL</sequence>
<comment type="caution">
    <text evidence="7">The sequence shown here is derived from an EMBL/GenBank/DDBJ whole genome shotgun (WGS) entry which is preliminary data.</text>
</comment>
<dbReference type="PANTHER" id="PTHR39087:SF2">
    <property type="entry name" value="UPF0104 MEMBRANE PROTEIN MJ1595"/>
    <property type="match status" value="1"/>
</dbReference>
<feature type="transmembrane region" description="Helical" evidence="6">
    <location>
        <begin position="271"/>
        <end position="290"/>
    </location>
</feature>
<dbReference type="AlphaFoldDB" id="A0A5J4SI48"/>
<dbReference type="Pfam" id="PF03706">
    <property type="entry name" value="LPG_synthase_TM"/>
    <property type="match status" value="1"/>
</dbReference>
<protein>
    <recommendedName>
        <fullName evidence="8">Dolichol-P-glucose synthetase</fullName>
    </recommendedName>
</protein>
<feature type="transmembrane region" description="Helical" evidence="6">
    <location>
        <begin position="297"/>
        <end position="319"/>
    </location>
</feature>
<evidence type="ECO:0000256" key="4">
    <source>
        <dbReference type="ARBA" id="ARBA00022989"/>
    </source>
</evidence>
<evidence type="ECO:0008006" key="8">
    <source>
        <dbReference type="Google" id="ProtNLM"/>
    </source>
</evidence>
<evidence type="ECO:0000256" key="5">
    <source>
        <dbReference type="ARBA" id="ARBA00023136"/>
    </source>
</evidence>
<name>A0A5J4SI48_9ZZZZ</name>
<reference evidence="7" key="1">
    <citation type="submission" date="2019-03" db="EMBL/GenBank/DDBJ databases">
        <title>Single cell metagenomics reveals metabolic interactions within the superorganism composed of flagellate Streblomastix strix and complex community of Bacteroidetes bacteria on its surface.</title>
        <authorList>
            <person name="Treitli S.C."/>
            <person name="Kolisko M."/>
            <person name="Husnik F."/>
            <person name="Keeling P."/>
            <person name="Hampl V."/>
        </authorList>
    </citation>
    <scope>NUCLEOTIDE SEQUENCE</scope>
    <source>
        <strain evidence="7">STM</strain>
    </source>
</reference>
<dbReference type="NCBIfam" id="TIGR00374">
    <property type="entry name" value="flippase-like domain"/>
    <property type="match status" value="1"/>
</dbReference>
<keyword evidence="2" id="KW-1003">Cell membrane</keyword>